<dbReference type="PANTHER" id="PTHR11941:SF54">
    <property type="entry name" value="ENOYL-COA HYDRATASE, MITOCHONDRIAL"/>
    <property type="match status" value="1"/>
</dbReference>
<protein>
    <submittedName>
        <fullName evidence="6">Enoyl-CoA hydratase/carnithine racemase</fullName>
    </submittedName>
</protein>
<comment type="catalytic activity">
    <reaction evidence="4">
        <text>a 4-saturated-(3S)-3-hydroxyacyl-CoA = a (3E)-enoyl-CoA + H2O</text>
        <dbReference type="Rhea" id="RHEA:20724"/>
        <dbReference type="ChEBI" id="CHEBI:15377"/>
        <dbReference type="ChEBI" id="CHEBI:58521"/>
        <dbReference type="ChEBI" id="CHEBI:137480"/>
        <dbReference type="EC" id="4.2.1.17"/>
    </reaction>
</comment>
<dbReference type="InterPro" id="IPR001753">
    <property type="entry name" value="Enoyl-CoA_hydra/iso"/>
</dbReference>
<dbReference type="Gene3D" id="3.90.226.10">
    <property type="entry name" value="2-enoyl-CoA Hydratase, Chain A, domain 1"/>
    <property type="match status" value="1"/>
</dbReference>
<dbReference type="GO" id="GO:0004300">
    <property type="term" value="F:enoyl-CoA hydratase activity"/>
    <property type="evidence" value="ECO:0007669"/>
    <property type="project" value="UniProtKB-EC"/>
</dbReference>
<gene>
    <name evidence="6" type="ORF">BJY22_003469</name>
</gene>
<evidence type="ECO:0000313" key="6">
    <source>
        <dbReference type="EMBL" id="NIK57752.1"/>
    </source>
</evidence>
<dbReference type="Proteomes" id="UP000555407">
    <property type="component" value="Unassembled WGS sequence"/>
</dbReference>
<dbReference type="GO" id="GO:0006635">
    <property type="term" value="P:fatty acid beta-oxidation"/>
    <property type="evidence" value="ECO:0007669"/>
    <property type="project" value="TreeGrafter"/>
</dbReference>
<evidence type="ECO:0000256" key="1">
    <source>
        <dbReference type="ARBA" id="ARBA00005254"/>
    </source>
</evidence>
<name>A0A7X6A104_9ACTN</name>
<dbReference type="PANTHER" id="PTHR11941">
    <property type="entry name" value="ENOYL-COA HYDRATASE-RELATED"/>
    <property type="match status" value="1"/>
</dbReference>
<proteinExistence type="inferred from homology"/>
<evidence type="ECO:0000256" key="5">
    <source>
        <dbReference type="RuleBase" id="RU003707"/>
    </source>
</evidence>
<dbReference type="AlphaFoldDB" id="A0A7X6A104"/>
<evidence type="ECO:0000256" key="2">
    <source>
        <dbReference type="ARBA" id="ARBA00023239"/>
    </source>
</evidence>
<organism evidence="6 7">
    <name type="scientific">Kribbella shirazensis</name>
    <dbReference type="NCBI Taxonomy" id="1105143"/>
    <lineage>
        <taxon>Bacteria</taxon>
        <taxon>Bacillati</taxon>
        <taxon>Actinomycetota</taxon>
        <taxon>Actinomycetes</taxon>
        <taxon>Propionibacteriales</taxon>
        <taxon>Kribbellaceae</taxon>
        <taxon>Kribbella</taxon>
    </lineage>
</organism>
<dbReference type="InterPro" id="IPR029045">
    <property type="entry name" value="ClpP/crotonase-like_dom_sf"/>
</dbReference>
<dbReference type="InterPro" id="IPR014748">
    <property type="entry name" value="Enoyl-CoA_hydra_C"/>
</dbReference>
<dbReference type="RefSeq" id="WP_167208059.1">
    <property type="nucleotide sequence ID" value="NZ_JAASRO010000001.1"/>
</dbReference>
<dbReference type="Pfam" id="PF00378">
    <property type="entry name" value="ECH_1"/>
    <property type="match status" value="1"/>
</dbReference>
<comment type="similarity">
    <text evidence="1 5">Belongs to the enoyl-CoA hydratase/isomerase family.</text>
</comment>
<evidence type="ECO:0000256" key="4">
    <source>
        <dbReference type="ARBA" id="ARBA00023717"/>
    </source>
</evidence>
<dbReference type="SUPFAM" id="SSF52096">
    <property type="entry name" value="ClpP/crotonase"/>
    <property type="match status" value="1"/>
</dbReference>
<dbReference type="Gene3D" id="1.10.12.10">
    <property type="entry name" value="Lyase 2-enoyl-coa Hydratase, Chain A, domain 2"/>
    <property type="match status" value="1"/>
</dbReference>
<keyword evidence="7" id="KW-1185">Reference proteome</keyword>
<dbReference type="PROSITE" id="PS00166">
    <property type="entry name" value="ENOYL_COA_HYDRATASE"/>
    <property type="match status" value="1"/>
</dbReference>
<reference evidence="6 7" key="1">
    <citation type="submission" date="2020-03" db="EMBL/GenBank/DDBJ databases">
        <title>Sequencing the genomes of 1000 actinobacteria strains.</title>
        <authorList>
            <person name="Klenk H.-P."/>
        </authorList>
    </citation>
    <scope>NUCLEOTIDE SEQUENCE [LARGE SCALE GENOMIC DNA]</scope>
    <source>
        <strain evidence="6 7">DSM 45490</strain>
    </source>
</reference>
<sequence>MDDGLDIGLDGGRVRFEQDGYVGLLTLDRPAKLNAATRSMSAELLELIPRIDEDPSIRAVVVTGAGDRAFSVGSDIGELDRYDGPWHFRNRRDYCDALRSLRTPVIAAVNGYAYGGGLELALSCDIRLASATASFAAAEIKLGWIGGGGVTALLAASVPATDAAAMLLTGDPIDAVEALRIGLVSKIVAPDDLVPTATELAQRIASRPPVAAAAAKANLRAAWSMGLEAAIQYERELQAVALGTQDAAEGRAAFAERRTGTFEGR</sequence>
<evidence type="ECO:0000256" key="3">
    <source>
        <dbReference type="ARBA" id="ARBA00023709"/>
    </source>
</evidence>
<evidence type="ECO:0000313" key="7">
    <source>
        <dbReference type="Proteomes" id="UP000555407"/>
    </source>
</evidence>
<dbReference type="CDD" id="cd06558">
    <property type="entry name" value="crotonase-like"/>
    <property type="match status" value="1"/>
</dbReference>
<comment type="caution">
    <text evidence="6">The sequence shown here is derived from an EMBL/GenBank/DDBJ whole genome shotgun (WGS) entry which is preliminary data.</text>
</comment>
<keyword evidence="2" id="KW-0456">Lyase</keyword>
<dbReference type="InterPro" id="IPR018376">
    <property type="entry name" value="Enoyl-CoA_hyd/isom_CS"/>
</dbReference>
<dbReference type="EMBL" id="JAASRO010000001">
    <property type="protein sequence ID" value="NIK57752.1"/>
    <property type="molecule type" value="Genomic_DNA"/>
</dbReference>
<comment type="catalytic activity">
    <reaction evidence="3">
        <text>a (3S)-3-hydroxyacyl-CoA = a (2E)-enoyl-CoA + H2O</text>
        <dbReference type="Rhea" id="RHEA:16105"/>
        <dbReference type="ChEBI" id="CHEBI:15377"/>
        <dbReference type="ChEBI" id="CHEBI:57318"/>
        <dbReference type="ChEBI" id="CHEBI:58856"/>
        <dbReference type="EC" id="4.2.1.17"/>
    </reaction>
</comment>
<accession>A0A7X6A104</accession>